<dbReference type="EMBL" id="SRLO01000889">
    <property type="protein sequence ID" value="TNN44683.1"/>
    <property type="molecule type" value="Genomic_DNA"/>
</dbReference>
<name>A0A4Z2FV52_9TELE</name>
<evidence type="ECO:0000313" key="1">
    <source>
        <dbReference type="EMBL" id="TNN44683.1"/>
    </source>
</evidence>
<dbReference type="AlphaFoldDB" id="A0A4Z2FV52"/>
<reference evidence="1 2" key="1">
    <citation type="submission" date="2019-03" db="EMBL/GenBank/DDBJ databases">
        <title>First draft genome of Liparis tanakae, snailfish: a comprehensive survey of snailfish specific genes.</title>
        <authorList>
            <person name="Kim W."/>
            <person name="Song I."/>
            <person name="Jeong J.-H."/>
            <person name="Kim D."/>
            <person name="Kim S."/>
            <person name="Ryu S."/>
            <person name="Song J.Y."/>
            <person name="Lee S.K."/>
        </authorList>
    </citation>
    <scope>NUCLEOTIDE SEQUENCE [LARGE SCALE GENOMIC DNA]</scope>
    <source>
        <tissue evidence="1">Muscle</tissue>
    </source>
</reference>
<dbReference type="Proteomes" id="UP000314294">
    <property type="component" value="Unassembled WGS sequence"/>
</dbReference>
<comment type="caution">
    <text evidence="1">The sequence shown here is derived from an EMBL/GenBank/DDBJ whole genome shotgun (WGS) entry which is preliminary data.</text>
</comment>
<accession>A0A4Z2FV52</accession>
<evidence type="ECO:0000313" key="2">
    <source>
        <dbReference type="Proteomes" id="UP000314294"/>
    </source>
</evidence>
<keyword evidence="2" id="KW-1185">Reference proteome</keyword>
<gene>
    <name evidence="1" type="ORF">EYF80_045112</name>
</gene>
<proteinExistence type="predicted"/>
<sequence length="60" mass="6863">MELGLRGHEWTHLPIALVITETDSAPRRPPMAKMETVRDQRRVAVSSVRGSPYLWTHVLL</sequence>
<organism evidence="1 2">
    <name type="scientific">Liparis tanakae</name>
    <name type="common">Tanaka's snailfish</name>
    <dbReference type="NCBI Taxonomy" id="230148"/>
    <lineage>
        <taxon>Eukaryota</taxon>
        <taxon>Metazoa</taxon>
        <taxon>Chordata</taxon>
        <taxon>Craniata</taxon>
        <taxon>Vertebrata</taxon>
        <taxon>Euteleostomi</taxon>
        <taxon>Actinopterygii</taxon>
        <taxon>Neopterygii</taxon>
        <taxon>Teleostei</taxon>
        <taxon>Neoteleostei</taxon>
        <taxon>Acanthomorphata</taxon>
        <taxon>Eupercaria</taxon>
        <taxon>Perciformes</taxon>
        <taxon>Cottioidei</taxon>
        <taxon>Cottales</taxon>
        <taxon>Liparidae</taxon>
        <taxon>Liparis</taxon>
    </lineage>
</organism>
<protein>
    <submittedName>
        <fullName evidence="1">Uncharacterized protein</fullName>
    </submittedName>
</protein>